<name>A0A3B0YI50_9ZZZZ</name>
<evidence type="ECO:0000256" key="3">
    <source>
        <dbReference type="ARBA" id="ARBA00022618"/>
    </source>
</evidence>
<dbReference type="Pfam" id="PF00589">
    <property type="entry name" value="Phage_integrase"/>
    <property type="match status" value="1"/>
</dbReference>
<dbReference type="Pfam" id="PF13495">
    <property type="entry name" value="Phage_int_SAM_4"/>
    <property type="match status" value="1"/>
</dbReference>
<evidence type="ECO:0000313" key="11">
    <source>
        <dbReference type="EMBL" id="VAW75803.1"/>
    </source>
</evidence>
<evidence type="ECO:0000256" key="4">
    <source>
        <dbReference type="ARBA" id="ARBA00022829"/>
    </source>
</evidence>
<keyword evidence="6" id="KW-0238">DNA-binding</keyword>
<dbReference type="PANTHER" id="PTHR30349">
    <property type="entry name" value="PHAGE INTEGRASE-RELATED"/>
    <property type="match status" value="1"/>
</dbReference>
<dbReference type="GO" id="GO:0007059">
    <property type="term" value="P:chromosome segregation"/>
    <property type="evidence" value="ECO:0007669"/>
    <property type="project" value="UniProtKB-KW"/>
</dbReference>
<dbReference type="PROSITE" id="PS51900">
    <property type="entry name" value="CB"/>
    <property type="match status" value="1"/>
</dbReference>
<proteinExistence type="predicted"/>
<dbReference type="SUPFAM" id="SSF56349">
    <property type="entry name" value="DNA breaking-rejoining enzymes"/>
    <property type="match status" value="1"/>
</dbReference>
<dbReference type="AlphaFoldDB" id="A0A3B0YI50"/>
<feature type="domain" description="Tyr recombinase" evidence="9">
    <location>
        <begin position="117"/>
        <end position="306"/>
    </location>
</feature>
<gene>
    <name evidence="11" type="ORF">MNBD_GAMMA12-1362</name>
</gene>
<dbReference type="InterPro" id="IPR002104">
    <property type="entry name" value="Integrase_catalytic"/>
</dbReference>
<dbReference type="GO" id="GO:0006310">
    <property type="term" value="P:DNA recombination"/>
    <property type="evidence" value="ECO:0007669"/>
    <property type="project" value="UniProtKB-KW"/>
</dbReference>
<dbReference type="InterPro" id="IPR044068">
    <property type="entry name" value="CB"/>
</dbReference>
<dbReference type="InterPro" id="IPR013762">
    <property type="entry name" value="Integrase-like_cat_sf"/>
</dbReference>
<dbReference type="Gene3D" id="1.10.443.10">
    <property type="entry name" value="Intergrase catalytic core"/>
    <property type="match status" value="1"/>
</dbReference>
<dbReference type="GO" id="GO:0005737">
    <property type="term" value="C:cytoplasm"/>
    <property type="evidence" value="ECO:0007669"/>
    <property type="project" value="UniProtKB-SubCell"/>
</dbReference>
<dbReference type="InterPro" id="IPR004107">
    <property type="entry name" value="Integrase_SAM-like_N"/>
</dbReference>
<sequence>MSDNTIEHNSILLYLMRFLSWCESKNYSQATNKTRNVCIRRFISWCEPRGIDTPQDVTKKILETYHRYLLHYRKADGRPLSFSTQHSHLAPLKAFFKWLNQENYILSNPASDFQLPRLPKRLPKDILSIDEINSMLNHTRIFGDSGIRDRAIMETFYSTGVRRMELVGLRLQDFDDERGTLTIFDGKWKKDRVVPIGARAIVWMNKYLTEVRPKFVRDDDSGYIFLTDYGEAFLNNRISDLVKKYMNACGIEKRGSCHLFRHAMATHMLENGADIRFIQAMLGHANLSSTEIYTQVSIKKLKQVHAATHPAKM</sequence>
<evidence type="ECO:0000259" key="9">
    <source>
        <dbReference type="PROSITE" id="PS51898"/>
    </source>
</evidence>
<feature type="domain" description="Core-binding (CB)" evidence="10">
    <location>
        <begin position="9"/>
        <end position="100"/>
    </location>
</feature>
<protein>
    <submittedName>
        <fullName evidence="11">Site-specific tyrosine recombinase RSp0090</fullName>
    </submittedName>
</protein>
<dbReference type="PROSITE" id="PS51898">
    <property type="entry name" value="TYR_RECOMBINASE"/>
    <property type="match status" value="1"/>
</dbReference>
<evidence type="ECO:0000256" key="1">
    <source>
        <dbReference type="ARBA" id="ARBA00004496"/>
    </source>
</evidence>
<evidence type="ECO:0000256" key="7">
    <source>
        <dbReference type="ARBA" id="ARBA00023172"/>
    </source>
</evidence>
<dbReference type="EMBL" id="UOFL01000093">
    <property type="protein sequence ID" value="VAW75803.1"/>
    <property type="molecule type" value="Genomic_DNA"/>
</dbReference>
<keyword evidence="5" id="KW-0229">DNA integration</keyword>
<keyword evidence="2" id="KW-0963">Cytoplasm</keyword>
<accession>A0A3B0YI50</accession>
<dbReference type="GO" id="GO:0003677">
    <property type="term" value="F:DNA binding"/>
    <property type="evidence" value="ECO:0007669"/>
    <property type="project" value="UniProtKB-KW"/>
</dbReference>
<evidence type="ECO:0000256" key="8">
    <source>
        <dbReference type="ARBA" id="ARBA00023306"/>
    </source>
</evidence>
<keyword evidence="7" id="KW-0233">DNA recombination</keyword>
<keyword evidence="3" id="KW-0132">Cell division</keyword>
<dbReference type="GO" id="GO:0015074">
    <property type="term" value="P:DNA integration"/>
    <property type="evidence" value="ECO:0007669"/>
    <property type="project" value="UniProtKB-KW"/>
</dbReference>
<dbReference type="NCBIfam" id="NF002331">
    <property type="entry name" value="PRK01287.1"/>
    <property type="match status" value="1"/>
</dbReference>
<dbReference type="InterPro" id="IPR050090">
    <property type="entry name" value="Tyrosine_recombinase_XerCD"/>
</dbReference>
<keyword evidence="8" id="KW-0131">Cell cycle</keyword>
<evidence type="ECO:0000259" key="10">
    <source>
        <dbReference type="PROSITE" id="PS51900"/>
    </source>
</evidence>
<evidence type="ECO:0000256" key="5">
    <source>
        <dbReference type="ARBA" id="ARBA00022908"/>
    </source>
</evidence>
<reference evidence="11" key="1">
    <citation type="submission" date="2018-06" db="EMBL/GenBank/DDBJ databases">
        <authorList>
            <person name="Zhirakovskaya E."/>
        </authorList>
    </citation>
    <scope>NUCLEOTIDE SEQUENCE</scope>
</reference>
<dbReference type="InterPro" id="IPR011010">
    <property type="entry name" value="DNA_brk_join_enz"/>
</dbReference>
<dbReference type="CDD" id="cd00798">
    <property type="entry name" value="INT_XerDC_C"/>
    <property type="match status" value="1"/>
</dbReference>
<dbReference type="PANTHER" id="PTHR30349:SF77">
    <property type="entry name" value="TYROSINE RECOMBINASE XERC"/>
    <property type="match status" value="1"/>
</dbReference>
<dbReference type="InterPro" id="IPR010998">
    <property type="entry name" value="Integrase_recombinase_N"/>
</dbReference>
<comment type="subcellular location">
    <subcellularLocation>
        <location evidence="1">Cytoplasm</location>
    </subcellularLocation>
</comment>
<dbReference type="Gene3D" id="1.10.150.130">
    <property type="match status" value="1"/>
</dbReference>
<evidence type="ECO:0000256" key="6">
    <source>
        <dbReference type="ARBA" id="ARBA00023125"/>
    </source>
</evidence>
<organism evidence="11">
    <name type="scientific">hydrothermal vent metagenome</name>
    <dbReference type="NCBI Taxonomy" id="652676"/>
    <lineage>
        <taxon>unclassified sequences</taxon>
        <taxon>metagenomes</taxon>
        <taxon>ecological metagenomes</taxon>
    </lineage>
</organism>
<dbReference type="GO" id="GO:0051301">
    <property type="term" value="P:cell division"/>
    <property type="evidence" value="ECO:0007669"/>
    <property type="project" value="UniProtKB-KW"/>
</dbReference>
<keyword evidence="4" id="KW-0159">Chromosome partition</keyword>
<evidence type="ECO:0000256" key="2">
    <source>
        <dbReference type="ARBA" id="ARBA00022490"/>
    </source>
</evidence>